<sequence length="376" mass="40823">MRILHVVTNADLGGAPRVVTELANRAVRDGHICAAASVPAGPFWAHLDPRVERMPLRHLRRELHPVQDPSAVLELVRLFRRWKPDIVHLHSSKASVLGRFAALLANFPAIRRIPTVYTIHGFDTILKTHRKFLPLERIMARITSAIVPVSAYDRRNLEEAGIHGNVRLIHNGASDRFGMTPDPAVTERIGVARTEGATIVLSIARLEAPKRFDLFLEVARAFAGTGAGQPADSAAKVAFFWIGNVQSIDQTSLPPNVEMLGEVPEAGNCINLCDVFLLLSDYEGLPMSVLEALSCGKPIVASDVGGIGEAVGVAGGTEAGILVPNERSAASMATARLVGDPDLRARLGASARRRYEQGFSADSMWQAYLRLYMGLR</sequence>
<dbReference type="SUPFAM" id="SSF53756">
    <property type="entry name" value="UDP-Glycosyltransferase/glycogen phosphorylase"/>
    <property type="match status" value="1"/>
</dbReference>
<dbReference type="PANTHER" id="PTHR12526:SF630">
    <property type="entry name" value="GLYCOSYLTRANSFERASE"/>
    <property type="match status" value="1"/>
</dbReference>
<dbReference type="GO" id="GO:0016757">
    <property type="term" value="F:glycosyltransferase activity"/>
    <property type="evidence" value="ECO:0007669"/>
    <property type="project" value="InterPro"/>
</dbReference>
<reference evidence="3" key="1">
    <citation type="submission" date="2017-02" db="EMBL/GenBank/DDBJ databases">
        <authorList>
            <person name="Regsiter A."/>
            <person name="William W."/>
        </authorList>
    </citation>
    <scope>NUCLEOTIDE SEQUENCE</scope>
    <source>
        <strain evidence="3">BdmA 4</strain>
    </source>
</reference>
<name>A0A3P3XSE9_9SPIR</name>
<dbReference type="AlphaFoldDB" id="A0A3P3XSE9"/>
<feature type="domain" description="Glycosyl transferase family 1" evidence="1">
    <location>
        <begin position="193"/>
        <end position="354"/>
    </location>
</feature>
<dbReference type="PANTHER" id="PTHR12526">
    <property type="entry name" value="GLYCOSYLTRANSFERASE"/>
    <property type="match status" value="1"/>
</dbReference>
<evidence type="ECO:0008006" key="4">
    <source>
        <dbReference type="Google" id="ProtNLM"/>
    </source>
</evidence>
<protein>
    <recommendedName>
        <fullName evidence="4">Glycosyl transferase group 1</fullName>
    </recommendedName>
</protein>
<dbReference type="Gene3D" id="3.40.50.2000">
    <property type="entry name" value="Glycogen Phosphorylase B"/>
    <property type="match status" value="2"/>
</dbReference>
<dbReference type="InterPro" id="IPR028098">
    <property type="entry name" value="Glyco_trans_4-like_N"/>
</dbReference>
<feature type="domain" description="Glycosyltransferase subfamily 4-like N-terminal" evidence="2">
    <location>
        <begin position="13"/>
        <end position="172"/>
    </location>
</feature>
<evidence type="ECO:0000259" key="2">
    <source>
        <dbReference type="Pfam" id="PF13439"/>
    </source>
</evidence>
<organism evidence="3">
    <name type="scientific">uncultured spirochete</name>
    <dbReference type="NCBI Taxonomy" id="156406"/>
    <lineage>
        <taxon>Bacteria</taxon>
        <taxon>Pseudomonadati</taxon>
        <taxon>Spirochaetota</taxon>
        <taxon>Spirochaetia</taxon>
        <taxon>Spirochaetales</taxon>
        <taxon>environmental samples</taxon>
    </lineage>
</organism>
<dbReference type="InterPro" id="IPR001296">
    <property type="entry name" value="Glyco_trans_1"/>
</dbReference>
<accession>A0A3P3XSE9</accession>
<dbReference type="Pfam" id="PF13439">
    <property type="entry name" value="Glyco_transf_4"/>
    <property type="match status" value="1"/>
</dbReference>
<evidence type="ECO:0000313" key="3">
    <source>
        <dbReference type="EMBL" id="SLM19226.1"/>
    </source>
</evidence>
<gene>
    <name evidence="3" type="ORF">SPIRO4BDMA_50741</name>
</gene>
<evidence type="ECO:0000259" key="1">
    <source>
        <dbReference type="Pfam" id="PF00534"/>
    </source>
</evidence>
<proteinExistence type="predicted"/>
<dbReference type="EMBL" id="FWDO01000005">
    <property type="protein sequence ID" value="SLM19226.1"/>
    <property type="molecule type" value="Genomic_DNA"/>
</dbReference>
<dbReference type="Pfam" id="PF00534">
    <property type="entry name" value="Glycos_transf_1"/>
    <property type="match status" value="1"/>
</dbReference>